<evidence type="ECO:0000259" key="3">
    <source>
        <dbReference type="PROSITE" id="PS50937"/>
    </source>
</evidence>
<dbReference type="PANTHER" id="PTHR30204:SF15">
    <property type="entry name" value="BLL5018 PROTEIN"/>
    <property type="match status" value="1"/>
</dbReference>
<reference evidence="4 5" key="1">
    <citation type="submission" date="2023-01" db="EMBL/GenBank/DDBJ databases">
        <authorList>
            <person name="Yoon J.-W."/>
        </authorList>
    </citation>
    <scope>NUCLEOTIDE SEQUENCE [LARGE SCALE GENOMIC DNA]</scope>
    <source>
        <strain evidence="4 5">KMU-50</strain>
    </source>
</reference>
<feature type="compositionally biased region" description="Low complexity" evidence="2">
    <location>
        <begin position="302"/>
        <end position="315"/>
    </location>
</feature>
<dbReference type="InterPro" id="IPR000551">
    <property type="entry name" value="MerR-type_HTH_dom"/>
</dbReference>
<evidence type="ECO:0000313" key="5">
    <source>
        <dbReference type="Proteomes" id="UP001528040"/>
    </source>
</evidence>
<evidence type="ECO:0000313" key="4">
    <source>
        <dbReference type="EMBL" id="MDA5094313.1"/>
    </source>
</evidence>
<dbReference type="InterPro" id="IPR047057">
    <property type="entry name" value="MerR_fam"/>
</dbReference>
<dbReference type="CDD" id="cd04765">
    <property type="entry name" value="HTH_MlrA-like_sg2"/>
    <property type="match status" value="1"/>
</dbReference>
<feature type="domain" description="HTH merR-type" evidence="3">
    <location>
        <begin position="11"/>
        <end position="79"/>
    </location>
</feature>
<dbReference type="PROSITE" id="PS50937">
    <property type="entry name" value="HTH_MERR_2"/>
    <property type="match status" value="1"/>
</dbReference>
<keyword evidence="5" id="KW-1185">Reference proteome</keyword>
<gene>
    <name evidence="4" type="ORF">O2N63_09450</name>
</gene>
<feature type="compositionally biased region" description="Basic and acidic residues" evidence="2">
    <location>
        <begin position="325"/>
        <end position="339"/>
    </location>
</feature>
<organism evidence="4 5">
    <name type="scientific">Aliiroseovarius salicola</name>
    <dbReference type="NCBI Taxonomy" id="3009082"/>
    <lineage>
        <taxon>Bacteria</taxon>
        <taxon>Pseudomonadati</taxon>
        <taxon>Pseudomonadota</taxon>
        <taxon>Alphaproteobacteria</taxon>
        <taxon>Rhodobacterales</taxon>
        <taxon>Paracoccaceae</taxon>
        <taxon>Aliiroseovarius</taxon>
    </lineage>
</organism>
<dbReference type="Pfam" id="PF13411">
    <property type="entry name" value="MerR_1"/>
    <property type="match status" value="1"/>
</dbReference>
<dbReference type="PANTHER" id="PTHR30204">
    <property type="entry name" value="REDOX-CYCLING DRUG-SENSING TRANSCRIPTIONAL ACTIVATOR SOXR"/>
    <property type="match status" value="1"/>
</dbReference>
<evidence type="ECO:0000256" key="2">
    <source>
        <dbReference type="SAM" id="MobiDB-lite"/>
    </source>
</evidence>
<dbReference type="SMART" id="SM00422">
    <property type="entry name" value="HTH_MERR"/>
    <property type="match status" value="1"/>
</dbReference>
<dbReference type="RefSeq" id="WP_271054017.1">
    <property type="nucleotide sequence ID" value="NZ_JAQIIO010000004.1"/>
</dbReference>
<dbReference type="InterPro" id="IPR009061">
    <property type="entry name" value="DNA-bd_dom_put_sf"/>
</dbReference>
<dbReference type="SUPFAM" id="SSF46955">
    <property type="entry name" value="Putative DNA-binding domain"/>
    <property type="match status" value="1"/>
</dbReference>
<dbReference type="Gene3D" id="1.10.1660.10">
    <property type="match status" value="1"/>
</dbReference>
<dbReference type="Proteomes" id="UP001528040">
    <property type="component" value="Unassembled WGS sequence"/>
</dbReference>
<protein>
    <submittedName>
        <fullName evidence="4">MerR family transcriptional regulator</fullName>
    </submittedName>
</protein>
<name>A0ABT4W1B8_9RHOB</name>
<evidence type="ECO:0000256" key="1">
    <source>
        <dbReference type="ARBA" id="ARBA00023125"/>
    </source>
</evidence>
<accession>A0ABT4W1B8</accession>
<feature type="region of interest" description="Disordered" evidence="2">
    <location>
        <begin position="127"/>
        <end position="367"/>
    </location>
</feature>
<keyword evidence="1" id="KW-0238">DNA-binding</keyword>
<dbReference type="EMBL" id="JAQIIO010000004">
    <property type="protein sequence ID" value="MDA5094313.1"/>
    <property type="molecule type" value="Genomic_DNA"/>
</dbReference>
<feature type="compositionally biased region" description="Acidic residues" evidence="2">
    <location>
        <begin position="355"/>
        <end position="367"/>
    </location>
</feature>
<sequence>MDKKSPDAFRTISEVADWLGVPTHVLRFWESRFTQVKPVKRAGGRRYYRPTDMELLGGIRKLLHDDGMTIRGVQKLLREHGVKHVAAMSPPLDSEIGETTATNVVPFDAAHEEPDTNVVEATALPTATAEHQGEDATPAEDVPQPELTGQGETVQAETEELQQDTAQSTSDPVGASSPVAEDVPAETEPEQAPEHASVSTGEEVGDDLTDAPSDPLEPIPHDGPTIADTLASHPAPSDADAKSETTAEPSDETPDEYHVSSQNAEALADDALTAEEPDQPPMADAPSSEGDASSSMDLFSFADAPTPADTTTPVDQMDTSEPDPIDQHAEEPEIESRDDSDAEDVPEEPPAADPVPEEPLPEDVEPLVAEELDTEPVSAPLIGDISQIPSDAEEGEIDVPAPLTLALREAQLHGTNAHLPVLQALADRLDALATQMNRGSRG</sequence>
<proteinExistence type="predicted"/>
<comment type="caution">
    <text evidence="4">The sequence shown here is derived from an EMBL/GenBank/DDBJ whole genome shotgun (WGS) entry which is preliminary data.</text>
</comment>